<reference evidence="1" key="1">
    <citation type="journal article" date="2020" name="ISME J.">
        <title>Gammaproteobacteria mediating utilization of methyl-, sulfur- and petroleum organic compounds in deep ocean hydrothermal plumes.</title>
        <authorList>
            <person name="Zhou Z."/>
            <person name="Liu Y."/>
            <person name="Pan J."/>
            <person name="Cron B.R."/>
            <person name="Toner B.M."/>
            <person name="Anantharaman K."/>
            <person name="Breier J.A."/>
            <person name="Dick G.J."/>
            <person name="Li M."/>
        </authorList>
    </citation>
    <scope>NUCLEOTIDE SEQUENCE</scope>
    <source>
        <strain evidence="1">SZUA-1501</strain>
    </source>
</reference>
<dbReference type="AlphaFoldDB" id="A0A9D1CEX6"/>
<proteinExistence type="predicted"/>
<dbReference type="Proteomes" id="UP000606463">
    <property type="component" value="Unassembled WGS sequence"/>
</dbReference>
<protein>
    <submittedName>
        <fullName evidence="1">Uncharacterized protein</fullName>
    </submittedName>
</protein>
<evidence type="ECO:0000313" key="1">
    <source>
        <dbReference type="EMBL" id="HIP98335.1"/>
    </source>
</evidence>
<evidence type="ECO:0000313" key="2">
    <source>
        <dbReference type="Proteomes" id="UP000606463"/>
    </source>
</evidence>
<gene>
    <name evidence="1" type="ORF">EYH37_03075</name>
</gene>
<name>A0A9D1CEX6_AQUAO</name>
<accession>A0A9D1CEX6</accession>
<sequence>MGNVFGYLLLGALFILPTFGGDIYSQGTRYGELIKVSYKGEGKEKVFEGYLELPSGYVWKFNTLERSVVKLLTAVVKVDYIQPHKEDPAFEGATTPYNAVRFTVLKRFRLKRIYKISPQKLRELIEKGYQYSRGFRCGKIQKISFKTLKRGFLGFGKKKAFQVELALTNVKGLPALDEKGKPIVWKAVLPVEKGETSEIFEDLEGKEYGLHTLLVKKMGKYLCLEYVQREPDGEDPFNYRIVGVFEVVR</sequence>
<dbReference type="EMBL" id="DQVE01000031">
    <property type="protein sequence ID" value="HIP98335.1"/>
    <property type="molecule type" value="Genomic_DNA"/>
</dbReference>
<comment type="caution">
    <text evidence="1">The sequence shown here is derived from an EMBL/GenBank/DDBJ whole genome shotgun (WGS) entry which is preliminary data.</text>
</comment>
<organism evidence="1 2">
    <name type="scientific">Aquifex aeolicus</name>
    <dbReference type="NCBI Taxonomy" id="63363"/>
    <lineage>
        <taxon>Bacteria</taxon>
        <taxon>Pseudomonadati</taxon>
        <taxon>Aquificota</taxon>
        <taxon>Aquificia</taxon>
        <taxon>Aquificales</taxon>
        <taxon>Aquificaceae</taxon>
        <taxon>Aquifex</taxon>
    </lineage>
</organism>